<protein>
    <submittedName>
        <fullName evidence="2">Methyltransferase domain-containing protein</fullName>
    </submittedName>
</protein>
<dbReference type="Proteomes" id="UP001595892">
    <property type="component" value="Unassembled WGS sequence"/>
</dbReference>
<dbReference type="EMBL" id="JBHSGG010000003">
    <property type="protein sequence ID" value="MFC4727029.1"/>
    <property type="molecule type" value="Genomic_DNA"/>
</dbReference>
<accession>A0ABV9NHT8</accession>
<keyword evidence="3" id="KW-1185">Reference proteome</keyword>
<keyword evidence="2" id="KW-0808">Transferase</keyword>
<reference evidence="3" key="1">
    <citation type="journal article" date="2019" name="Int. J. Syst. Evol. Microbiol.">
        <title>The Global Catalogue of Microorganisms (GCM) 10K type strain sequencing project: providing services to taxonomists for standard genome sequencing and annotation.</title>
        <authorList>
            <consortium name="The Broad Institute Genomics Platform"/>
            <consortium name="The Broad Institute Genome Sequencing Center for Infectious Disease"/>
            <person name="Wu L."/>
            <person name="Ma J."/>
        </authorList>
    </citation>
    <scope>NUCLEOTIDE SEQUENCE [LARGE SCALE GENOMIC DNA]</scope>
    <source>
        <strain evidence="3">CGMCC 1.13574</strain>
    </source>
</reference>
<evidence type="ECO:0000313" key="3">
    <source>
        <dbReference type="Proteomes" id="UP001595892"/>
    </source>
</evidence>
<evidence type="ECO:0000259" key="1">
    <source>
        <dbReference type="Pfam" id="PF08241"/>
    </source>
</evidence>
<feature type="domain" description="Methyltransferase type 11" evidence="1">
    <location>
        <begin position="75"/>
        <end position="119"/>
    </location>
</feature>
<proteinExistence type="predicted"/>
<name>A0ABV9NHT8_9GAMM</name>
<dbReference type="InterPro" id="IPR013216">
    <property type="entry name" value="Methyltransf_11"/>
</dbReference>
<dbReference type="Gene3D" id="3.40.50.150">
    <property type="entry name" value="Vaccinia Virus protein VP39"/>
    <property type="match status" value="1"/>
</dbReference>
<dbReference type="SUPFAM" id="SSF53335">
    <property type="entry name" value="S-adenosyl-L-methionine-dependent methyltransferases"/>
    <property type="match status" value="1"/>
</dbReference>
<gene>
    <name evidence="2" type="ORF">ACFO3Q_02440</name>
</gene>
<dbReference type="GO" id="GO:0008168">
    <property type="term" value="F:methyltransferase activity"/>
    <property type="evidence" value="ECO:0007669"/>
    <property type="project" value="UniProtKB-KW"/>
</dbReference>
<keyword evidence="2" id="KW-0489">Methyltransferase</keyword>
<sequence>MPSGGAWFQQPDSLRLIGAIQRDVAAHLPPAVGPAALVLRACAGLAPPPLGPGMRRVLSLVRGACGFEGDVRCAEHALPLESGSISLLYAAHVLETATDPAALLAEFRRVLRPEGLALIVALNPWSATRLRWQRQVPAALAPGALARMADHAGLRLEARHYVGPYWRADERWREAPEQGALRPLRAAYLIQARSREPGLIAARRVPTRRLRAELRPG</sequence>
<dbReference type="InterPro" id="IPR029063">
    <property type="entry name" value="SAM-dependent_MTases_sf"/>
</dbReference>
<dbReference type="Pfam" id="PF08241">
    <property type="entry name" value="Methyltransf_11"/>
    <property type="match status" value="1"/>
</dbReference>
<comment type="caution">
    <text evidence="2">The sequence shown here is derived from an EMBL/GenBank/DDBJ whole genome shotgun (WGS) entry which is preliminary data.</text>
</comment>
<evidence type="ECO:0000313" key="2">
    <source>
        <dbReference type="EMBL" id="MFC4727029.1"/>
    </source>
</evidence>
<dbReference type="GO" id="GO:0032259">
    <property type="term" value="P:methylation"/>
    <property type="evidence" value="ECO:0007669"/>
    <property type="project" value="UniProtKB-KW"/>
</dbReference>
<organism evidence="2 3">
    <name type="scientific">Coralloluteibacterium thermophilum</name>
    <dbReference type="NCBI Taxonomy" id="2707049"/>
    <lineage>
        <taxon>Bacteria</taxon>
        <taxon>Pseudomonadati</taxon>
        <taxon>Pseudomonadota</taxon>
        <taxon>Gammaproteobacteria</taxon>
        <taxon>Lysobacterales</taxon>
        <taxon>Lysobacteraceae</taxon>
        <taxon>Coralloluteibacterium</taxon>
    </lineage>
</organism>